<comment type="caution">
    <text evidence="1">The sequence shown here is derived from an EMBL/GenBank/DDBJ whole genome shotgun (WGS) entry which is preliminary data.</text>
</comment>
<name>A0A5C7Y9C2_9MYCO</name>
<dbReference type="InterPro" id="IPR011200">
    <property type="entry name" value="UCP012608"/>
</dbReference>
<protein>
    <submittedName>
        <fullName evidence="1">DUF2332 domain-containing protein</fullName>
    </submittedName>
</protein>
<proteinExistence type="predicted"/>
<gene>
    <name evidence="1" type="ORF">E6Q54_06910</name>
</gene>
<evidence type="ECO:0000313" key="2">
    <source>
        <dbReference type="Proteomes" id="UP000321797"/>
    </source>
</evidence>
<dbReference type="PIRSF" id="PIRSF012608">
    <property type="entry name" value="UCP012608"/>
    <property type="match status" value="1"/>
</dbReference>
<evidence type="ECO:0000313" key="1">
    <source>
        <dbReference type="EMBL" id="TXI57998.1"/>
    </source>
</evidence>
<dbReference type="Proteomes" id="UP000321797">
    <property type="component" value="Unassembled WGS sequence"/>
</dbReference>
<sequence>MMSGMDTLADRFDRHARALEHERRSPLYVVLMRGAAEDARAGGVVNDVFPDGPGAPGSVPELRLMAALHHLVLAGDAPELAAYYPNVGGHRPPQGAWPVAEAALRAHLQWVRRRCTETVQTNEPGRSTVLYGGLLWLAERYRLPVRLLELGASAGLNLRPDRYRYVVGGRNLGDDTSPVCFDEPWCRMPVTDPWTAQRHLTIEGRRGCDTDPIDVSNRQGALRLMSYIWPDEPQRFTRITAAIEVARAYPVTVDADDVVTWVDRSLAEPTPGSLTVVWQSVMRQYLNDATCRQLDARIEQAGHDATAEAPLAWLVMESASADHLTNFTLRCHLWPDNVCPDLAETGSHGPPVRW</sequence>
<accession>A0A5C7Y9C2</accession>
<reference evidence="1 2" key="1">
    <citation type="submission" date="2018-09" db="EMBL/GenBank/DDBJ databases">
        <title>Metagenome Assembled Genomes from an Advanced Water Purification Facility.</title>
        <authorList>
            <person name="Stamps B.W."/>
            <person name="Spear J.R."/>
        </authorList>
    </citation>
    <scope>NUCLEOTIDE SEQUENCE [LARGE SCALE GENOMIC DNA]</scope>
    <source>
        <strain evidence="1">Bin_29_2</strain>
    </source>
</reference>
<organism evidence="1 2">
    <name type="scientific">Mycolicibacter arupensis</name>
    <dbReference type="NCBI Taxonomy" id="342002"/>
    <lineage>
        <taxon>Bacteria</taxon>
        <taxon>Bacillati</taxon>
        <taxon>Actinomycetota</taxon>
        <taxon>Actinomycetes</taxon>
        <taxon>Mycobacteriales</taxon>
        <taxon>Mycobacteriaceae</taxon>
        <taxon>Mycolicibacter</taxon>
    </lineage>
</organism>
<dbReference type="Pfam" id="PF10094">
    <property type="entry name" value="DUF2332"/>
    <property type="match status" value="1"/>
</dbReference>
<dbReference type="AlphaFoldDB" id="A0A5C7Y9C2"/>
<dbReference type="EMBL" id="SSGD01000031">
    <property type="protein sequence ID" value="TXI57998.1"/>
    <property type="molecule type" value="Genomic_DNA"/>
</dbReference>